<dbReference type="AlphaFoldDB" id="A0A8J3RQR8"/>
<gene>
    <name evidence="2" type="ORF">Plo01_76050</name>
</gene>
<feature type="chain" id="PRO_5035147552" evidence="1">
    <location>
        <begin position="27"/>
        <end position="155"/>
    </location>
</feature>
<reference evidence="2 3" key="1">
    <citation type="submission" date="2021-01" db="EMBL/GenBank/DDBJ databases">
        <title>Whole genome shotgun sequence of Planobispora longispora NBRC 13918.</title>
        <authorList>
            <person name="Komaki H."/>
            <person name="Tamura T."/>
        </authorList>
    </citation>
    <scope>NUCLEOTIDE SEQUENCE [LARGE SCALE GENOMIC DNA]</scope>
    <source>
        <strain evidence="2 3">NBRC 13918</strain>
    </source>
</reference>
<dbReference type="Proteomes" id="UP000616724">
    <property type="component" value="Unassembled WGS sequence"/>
</dbReference>
<accession>A0A8J3RQR8</accession>
<name>A0A8J3RQR8_9ACTN</name>
<evidence type="ECO:0000313" key="2">
    <source>
        <dbReference type="EMBL" id="GIH81176.1"/>
    </source>
</evidence>
<organism evidence="2 3">
    <name type="scientific">Planobispora longispora</name>
    <dbReference type="NCBI Taxonomy" id="28887"/>
    <lineage>
        <taxon>Bacteria</taxon>
        <taxon>Bacillati</taxon>
        <taxon>Actinomycetota</taxon>
        <taxon>Actinomycetes</taxon>
        <taxon>Streptosporangiales</taxon>
        <taxon>Streptosporangiaceae</taxon>
        <taxon>Planobispora</taxon>
    </lineage>
</organism>
<sequence length="155" mass="17000">MKLIAKGAVALTSAAVVSLLPATAFAGTAGSSKTAPVADVEINAPGASAQARWYTLRHEALGPGKRLSAGIWKRPSGVRVMQVKARCWGNDSRIRVDLVYRRRYALGDKTAKSGTWSCNGGYGIVRIHNAGHRDYYANFILDKKHTVEYWVQYYK</sequence>
<protein>
    <submittedName>
        <fullName evidence="2">Uncharacterized protein</fullName>
    </submittedName>
</protein>
<evidence type="ECO:0000256" key="1">
    <source>
        <dbReference type="SAM" id="SignalP"/>
    </source>
</evidence>
<keyword evidence="3" id="KW-1185">Reference proteome</keyword>
<keyword evidence="1" id="KW-0732">Signal</keyword>
<comment type="caution">
    <text evidence="2">The sequence shown here is derived from an EMBL/GenBank/DDBJ whole genome shotgun (WGS) entry which is preliminary data.</text>
</comment>
<feature type="signal peptide" evidence="1">
    <location>
        <begin position="1"/>
        <end position="26"/>
    </location>
</feature>
<dbReference type="EMBL" id="BOOH01000070">
    <property type="protein sequence ID" value="GIH81176.1"/>
    <property type="molecule type" value="Genomic_DNA"/>
</dbReference>
<evidence type="ECO:0000313" key="3">
    <source>
        <dbReference type="Proteomes" id="UP000616724"/>
    </source>
</evidence>
<proteinExistence type="predicted"/>